<dbReference type="GO" id="GO:0005524">
    <property type="term" value="F:ATP binding"/>
    <property type="evidence" value="ECO:0007669"/>
    <property type="project" value="UniProtKB-KW"/>
</dbReference>
<keyword evidence="1" id="KW-0813">Transport</keyword>
<dbReference type="Gene3D" id="3.40.50.300">
    <property type="entry name" value="P-loop containing nucleotide triphosphate hydrolases"/>
    <property type="match status" value="1"/>
</dbReference>
<evidence type="ECO:0000256" key="1">
    <source>
        <dbReference type="ARBA" id="ARBA00022448"/>
    </source>
</evidence>
<dbReference type="InterPro" id="IPR003439">
    <property type="entry name" value="ABC_transporter-like_ATP-bd"/>
</dbReference>
<organism evidence="5 6">
    <name type="scientific">Stieleria magnilauensis</name>
    <dbReference type="NCBI Taxonomy" id="2527963"/>
    <lineage>
        <taxon>Bacteria</taxon>
        <taxon>Pseudomonadati</taxon>
        <taxon>Planctomycetota</taxon>
        <taxon>Planctomycetia</taxon>
        <taxon>Pirellulales</taxon>
        <taxon>Pirellulaceae</taxon>
        <taxon>Stieleria</taxon>
    </lineage>
</organism>
<reference evidence="5 6" key="1">
    <citation type="submission" date="2019-02" db="EMBL/GenBank/DDBJ databases">
        <title>Deep-cultivation of Planctomycetes and their phenomic and genomic characterization uncovers novel biology.</title>
        <authorList>
            <person name="Wiegand S."/>
            <person name="Jogler M."/>
            <person name="Boedeker C."/>
            <person name="Pinto D."/>
            <person name="Vollmers J."/>
            <person name="Rivas-Marin E."/>
            <person name="Kohn T."/>
            <person name="Peeters S.H."/>
            <person name="Heuer A."/>
            <person name="Rast P."/>
            <person name="Oberbeckmann S."/>
            <person name="Bunk B."/>
            <person name="Jeske O."/>
            <person name="Meyerdierks A."/>
            <person name="Storesund J.E."/>
            <person name="Kallscheuer N."/>
            <person name="Luecker S."/>
            <person name="Lage O.M."/>
            <person name="Pohl T."/>
            <person name="Merkel B.J."/>
            <person name="Hornburger P."/>
            <person name="Mueller R.-W."/>
            <person name="Bruemmer F."/>
            <person name="Labrenz M."/>
            <person name="Spormann A.M."/>
            <person name="Op den Camp H."/>
            <person name="Overmann J."/>
            <person name="Amann R."/>
            <person name="Jetten M.S.M."/>
            <person name="Mascher T."/>
            <person name="Medema M.H."/>
            <person name="Devos D.P."/>
            <person name="Kaster A.-K."/>
            <person name="Ovreas L."/>
            <person name="Rohde M."/>
            <person name="Galperin M.Y."/>
            <person name="Jogler C."/>
        </authorList>
    </citation>
    <scope>NUCLEOTIDE SEQUENCE [LARGE SCALE GENOMIC DNA]</scope>
    <source>
        <strain evidence="5 6">TBK1r</strain>
    </source>
</reference>
<protein>
    <submittedName>
        <fullName evidence="5">ABC-type transporter ATP-binding protein EcsA</fullName>
    </submittedName>
</protein>
<dbReference type="SUPFAM" id="SSF52540">
    <property type="entry name" value="P-loop containing nucleoside triphosphate hydrolases"/>
    <property type="match status" value="1"/>
</dbReference>
<sequence length="252" mass="27453">MIEVEAFVKRYGDFVAVAGASFAIPAGSVAALVGPNGAGKTTTIRTLCGILRPTAGRMRVAGADLAVDPILVKQRTAYVPDDPPLFDTLTVQEHLQFIASAYRLTDWQHDAEDWLSRLTLSDKKNTLASELSRGMRQKVAIACAYLRRPDVLLLDEPMTGLDPPSIRTLKETIREQSQRGATVLVSSHLLSLVDDLCDFLVLIRQGKVLFSGPLGEARERFGGASGSLEEVFFRLTGQPEEPDDQNLAVSDD</sequence>
<evidence type="ECO:0000256" key="3">
    <source>
        <dbReference type="ARBA" id="ARBA00022840"/>
    </source>
</evidence>
<dbReference type="InterPro" id="IPR051782">
    <property type="entry name" value="ABC_Transporter_VariousFunc"/>
</dbReference>
<evidence type="ECO:0000313" key="5">
    <source>
        <dbReference type="EMBL" id="QDV82685.1"/>
    </source>
</evidence>
<dbReference type="Proteomes" id="UP000318081">
    <property type="component" value="Chromosome"/>
</dbReference>
<dbReference type="SMART" id="SM00382">
    <property type="entry name" value="AAA"/>
    <property type="match status" value="1"/>
</dbReference>
<gene>
    <name evidence="5" type="primary">ecsA_1</name>
    <name evidence="5" type="ORF">TBK1r_16170</name>
</gene>
<dbReference type="InterPro" id="IPR003593">
    <property type="entry name" value="AAA+_ATPase"/>
</dbReference>
<dbReference type="RefSeq" id="WP_145208693.1">
    <property type="nucleotide sequence ID" value="NZ_CP036432.1"/>
</dbReference>
<keyword evidence="6" id="KW-1185">Reference proteome</keyword>
<dbReference type="Pfam" id="PF00005">
    <property type="entry name" value="ABC_tran"/>
    <property type="match status" value="1"/>
</dbReference>
<feature type="domain" description="ABC transporter" evidence="4">
    <location>
        <begin position="2"/>
        <end position="230"/>
    </location>
</feature>
<dbReference type="CDD" id="cd03230">
    <property type="entry name" value="ABC_DR_subfamily_A"/>
    <property type="match status" value="1"/>
</dbReference>
<dbReference type="PANTHER" id="PTHR42939:SF1">
    <property type="entry name" value="ABC TRANSPORTER ATP-BINDING PROTEIN ALBC-RELATED"/>
    <property type="match status" value="1"/>
</dbReference>
<proteinExistence type="predicted"/>
<dbReference type="InterPro" id="IPR027417">
    <property type="entry name" value="P-loop_NTPase"/>
</dbReference>
<evidence type="ECO:0000313" key="6">
    <source>
        <dbReference type="Proteomes" id="UP000318081"/>
    </source>
</evidence>
<dbReference type="PANTHER" id="PTHR42939">
    <property type="entry name" value="ABC TRANSPORTER ATP-BINDING PROTEIN ALBC-RELATED"/>
    <property type="match status" value="1"/>
</dbReference>
<dbReference type="PROSITE" id="PS50893">
    <property type="entry name" value="ABC_TRANSPORTER_2"/>
    <property type="match status" value="1"/>
</dbReference>
<dbReference type="EMBL" id="CP036432">
    <property type="protein sequence ID" value="QDV82685.1"/>
    <property type="molecule type" value="Genomic_DNA"/>
</dbReference>
<keyword evidence="3 5" id="KW-0067">ATP-binding</keyword>
<name>A0ABX5XMT2_9BACT</name>
<evidence type="ECO:0000259" key="4">
    <source>
        <dbReference type="PROSITE" id="PS50893"/>
    </source>
</evidence>
<evidence type="ECO:0000256" key="2">
    <source>
        <dbReference type="ARBA" id="ARBA00022741"/>
    </source>
</evidence>
<accession>A0ABX5XMT2</accession>
<keyword evidence="2" id="KW-0547">Nucleotide-binding</keyword>